<evidence type="ECO:0000256" key="10">
    <source>
        <dbReference type="SAM" id="MobiDB-lite"/>
    </source>
</evidence>
<keyword evidence="9" id="KW-0660">Purine salvage</keyword>
<comment type="subcellular location">
    <subcellularLocation>
        <location evidence="2">Cytoplasm</location>
    </subcellularLocation>
</comment>
<evidence type="ECO:0000256" key="2">
    <source>
        <dbReference type="ARBA" id="ARBA00004496"/>
    </source>
</evidence>
<feature type="domain" description="Phosphoribosyltransferase" evidence="11">
    <location>
        <begin position="32"/>
        <end position="161"/>
    </location>
</feature>
<comment type="caution">
    <text evidence="12">The sequence shown here is derived from an EMBL/GenBank/DDBJ whole genome shotgun (WGS) entry which is preliminary data.</text>
</comment>
<dbReference type="SUPFAM" id="SSF53271">
    <property type="entry name" value="PRTase-like"/>
    <property type="match status" value="1"/>
</dbReference>
<evidence type="ECO:0000313" key="12">
    <source>
        <dbReference type="EMBL" id="MBR7832729.1"/>
    </source>
</evidence>
<dbReference type="PANTHER" id="PTHR32315:SF3">
    <property type="entry name" value="ADENINE PHOSPHORIBOSYLTRANSFERASE"/>
    <property type="match status" value="1"/>
</dbReference>
<evidence type="ECO:0000256" key="4">
    <source>
        <dbReference type="ARBA" id="ARBA00008391"/>
    </source>
</evidence>
<dbReference type="EC" id="2.4.2.7" evidence="5"/>
<dbReference type="RefSeq" id="WP_212527254.1">
    <property type="nucleotide sequence ID" value="NZ_JAGSOG010000015.1"/>
</dbReference>
<dbReference type="Pfam" id="PF00156">
    <property type="entry name" value="Pribosyltran"/>
    <property type="match status" value="1"/>
</dbReference>
<evidence type="ECO:0000256" key="5">
    <source>
        <dbReference type="ARBA" id="ARBA00011893"/>
    </source>
</evidence>
<feature type="compositionally biased region" description="Low complexity" evidence="10">
    <location>
        <begin position="183"/>
        <end position="200"/>
    </location>
</feature>
<comment type="catalytic activity">
    <reaction evidence="1">
        <text>AMP + diphosphate = 5-phospho-alpha-D-ribose 1-diphosphate + adenine</text>
        <dbReference type="Rhea" id="RHEA:16609"/>
        <dbReference type="ChEBI" id="CHEBI:16708"/>
        <dbReference type="ChEBI" id="CHEBI:33019"/>
        <dbReference type="ChEBI" id="CHEBI:58017"/>
        <dbReference type="ChEBI" id="CHEBI:456215"/>
        <dbReference type="EC" id="2.4.2.7"/>
    </reaction>
</comment>
<dbReference type="GO" id="GO:0006166">
    <property type="term" value="P:purine ribonucleoside salvage"/>
    <property type="evidence" value="ECO:0007669"/>
    <property type="project" value="UniProtKB-KW"/>
</dbReference>
<dbReference type="InterPro" id="IPR050054">
    <property type="entry name" value="UPRTase/APRTase"/>
</dbReference>
<reference evidence="12" key="1">
    <citation type="submission" date="2021-04" db="EMBL/GenBank/DDBJ databases">
        <title>Genome based classification of Actinospica acidithermotolerans sp. nov., an actinobacterium isolated from an Indonesian hot spring.</title>
        <authorList>
            <person name="Kusuma A.B."/>
            <person name="Putra K.E."/>
            <person name="Nafisah S."/>
            <person name="Loh J."/>
            <person name="Nouioui I."/>
            <person name="Goodfellow M."/>
        </authorList>
    </citation>
    <scope>NUCLEOTIDE SEQUENCE</scope>
    <source>
        <strain evidence="12">CSCA 57</strain>
    </source>
</reference>
<dbReference type="Gene3D" id="3.40.50.2020">
    <property type="match status" value="1"/>
</dbReference>
<sequence>MSASSASHAAQLVLRHFRWVGGHADVWAVFRDAQALRALVAGLAEPVRAEGVTAVCGIESRGFLLGAAVAVELGVGFVPVRKGIGMLPGDKAFGQTTPDYRGLRHTLRLQREMLGAGDRVLLVDDWLQTGAQAATVRDIVEQCGAIWAGCSVLVDQLTEERRAAIGPVHAVLKAAELPEDQLAVPAPAPLRELPAAQAPADGSSVTPSAEPVPASVPGS</sequence>
<keyword evidence="6" id="KW-0963">Cytoplasm</keyword>
<dbReference type="AlphaFoldDB" id="A0A941ERY8"/>
<dbReference type="GO" id="GO:0002055">
    <property type="term" value="F:adenine binding"/>
    <property type="evidence" value="ECO:0007669"/>
    <property type="project" value="TreeGrafter"/>
</dbReference>
<dbReference type="Proteomes" id="UP000675781">
    <property type="component" value="Unassembled WGS sequence"/>
</dbReference>
<dbReference type="EMBL" id="JAGSOG010000015">
    <property type="protein sequence ID" value="MBR7832729.1"/>
    <property type="molecule type" value="Genomic_DNA"/>
</dbReference>
<comment type="similarity">
    <text evidence="4">Belongs to the purine/pyrimidine phosphoribosyltransferase family.</text>
</comment>
<dbReference type="GO" id="GO:0005737">
    <property type="term" value="C:cytoplasm"/>
    <property type="evidence" value="ECO:0007669"/>
    <property type="project" value="UniProtKB-SubCell"/>
</dbReference>
<name>A0A941ERY8_9ACTN</name>
<evidence type="ECO:0000256" key="7">
    <source>
        <dbReference type="ARBA" id="ARBA00022676"/>
    </source>
</evidence>
<dbReference type="PANTHER" id="PTHR32315">
    <property type="entry name" value="ADENINE PHOSPHORIBOSYLTRANSFERASE"/>
    <property type="match status" value="1"/>
</dbReference>
<organism evidence="12 13">
    <name type="scientific">Actinospica durhamensis</name>
    <dbReference type="NCBI Taxonomy" id="1508375"/>
    <lineage>
        <taxon>Bacteria</taxon>
        <taxon>Bacillati</taxon>
        <taxon>Actinomycetota</taxon>
        <taxon>Actinomycetes</taxon>
        <taxon>Catenulisporales</taxon>
        <taxon>Actinospicaceae</taxon>
        <taxon>Actinospica</taxon>
    </lineage>
</organism>
<dbReference type="GO" id="GO:0044209">
    <property type="term" value="P:AMP salvage"/>
    <property type="evidence" value="ECO:0007669"/>
    <property type="project" value="TreeGrafter"/>
</dbReference>
<evidence type="ECO:0000256" key="9">
    <source>
        <dbReference type="ARBA" id="ARBA00022726"/>
    </source>
</evidence>
<gene>
    <name evidence="12" type="ORF">KDL01_05625</name>
</gene>
<protein>
    <recommendedName>
        <fullName evidence="5">adenine phosphoribosyltransferase</fullName>
        <ecNumber evidence="5">2.4.2.7</ecNumber>
    </recommendedName>
</protein>
<evidence type="ECO:0000256" key="6">
    <source>
        <dbReference type="ARBA" id="ARBA00022490"/>
    </source>
</evidence>
<evidence type="ECO:0000313" key="13">
    <source>
        <dbReference type="Proteomes" id="UP000675781"/>
    </source>
</evidence>
<dbReference type="InterPro" id="IPR029057">
    <property type="entry name" value="PRTase-like"/>
</dbReference>
<evidence type="ECO:0000256" key="1">
    <source>
        <dbReference type="ARBA" id="ARBA00000868"/>
    </source>
</evidence>
<dbReference type="GO" id="GO:0003999">
    <property type="term" value="F:adenine phosphoribosyltransferase activity"/>
    <property type="evidence" value="ECO:0007669"/>
    <property type="project" value="UniProtKB-EC"/>
</dbReference>
<dbReference type="CDD" id="cd06223">
    <property type="entry name" value="PRTases_typeI"/>
    <property type="match status" value="1"/>
</dbReference>
<keyword evidence="8" id="KW-0808">Transferase</keyword>
<accession>A0A941ERY8</accession>
<evidence type="ECO:0000259" key="11">
    <source>
        <dbReference type="Pfam" id="PF00156"/>
    </source>
</evidence>
<evidence type="ECO:0000256" key="8">
    <source>
        <dbReference type="ARBA" id="ARBA00022679"/>
    </source>
</evidence>
<keyword evidence="13" id="KW-1185">Reference proteome</keyword>
<proteinExistence type="inferred from homology"/>
<dbReference type="GO" id="GO:0016208">
    <property type="term" value="F:AMP binding"/>
    <property type="evidence" value="ECO:0007669"/>
    <property type="project" value="TreeGrafter"/>
</dbReference>
<dbReference type="GO" id="GO:0006168">
    <property type="term" value="P:adenine salvage"/>
    <property type="evidence" value="ECO:0007669"/>
    <property type="project" value="TreeGrafter"/>
</dbReference>
<keyword evidence="7" id="KW-0328">Glycosyltransferase</keyword>
<evidence type="ECO:0000256" key="3">
    <source>
        <dbReference type="ARBA" id="ARBA00004659"/>
    </source>
</evidence>
<dbReference type="InterPro" id="IPR000836">
    <property type="entry name" value="PRTase_dom"/>
</dbReference>
<comment type="pathway">
    <text evidence="3">Purine metabolism; AMP biosynthesis via salvage pathway; AMP from adenine: step 1/1.</text>
</comment>
<feature type="region of interest" description="Disordered" evidence="10">
    <location>
        <begin position="183"/>
        <end position="219"/>
    </location>
</feature>